<keyword evidence="3 4" id="KW-0560">Oxidoreductase</keyword>
<dbReference type="NCBIfam" id="TIGR00112">
    <property type="entry name" value="proC"/>
    <property type="match status" value="1"/>
</dbReference>
<organism evidence="9 10">
    <name type="scientific">Clostridium mobile</name>
    <dbReference type="NCBI Taxonomy" id="2841512"/>
    <lineage>
        <taxon>Bacteria</taxon>
        <taxon>Bacillati</taxon>
        <taxon>Bacillota</taxon>
        <taxon>Clostridia</taxon>
        <taxon>Eubacteriales</taxon>
        <taxon>Clostridiaceae</taxon>
        <taxon>Clostridium</taxon>
    </lineage>
</organism>
<evidence type="ECO:0000256" key="4">
    <source>
        <dbReference type="HAMAP-Rule" id="MF_01925"/>
    </source>
</evidence>
<sequence length="270" mass="29017">MSKFIGIIGCGNMAQAIAEGIVKSNIVESKNIIVSDMDEEKLNYMKKKHGINVTKDNGEVALNSDIIILAVKPNVYGVVIEGIKDKVKDNVVVVSIAAGITIEFIEKKFGKNIKIVRTMPNTPALVGEGMTALCHNDFCSEEDTTYVINIFKSFGKVEVISEKLMDVVPAISGSSPAYVYMFIEALADGGVLGGLPRDKAYKMAAQAVLGAAKMVLETGEHPGALKDKVCSPGGTTIEAVYSLEKNNFRGSVIKAMKKCTEKTIKMSENS</sequence>
<evidence type="ECO:0000259" key="7">
    <source>
        <dbReference type="Pfam" id="PF03807"/>
    </source>
</evidence>
<dbReference type="PIRSF" id="PIRSF000193">
    <property type="entry name" value="Pyrrol-5-carb_rd"/>
    <property type="match status" value="1"/>
</dbReference>
<keyword evidence="4" id="KW-0963">Cytoplasm</keyword>
<dbReference type="InterPro" id="IPR029036">
    <property type="entry name" value="P5CR_dimer"/>
</dbReference>
<dbReference type="PANTHER" id="PTHR11645">
    <property type="entry name" value="PYRROLINE-5-CARBOXYLATE REDUCTASE"/>
    <property type="match status" value="1"/>
</dbReference>
<dbReference type="InterPro" id="IPR053790">
    <property type="entry name" value="P5CR-like_CS"/>
</dbReference>
<dbReference type="Pfam" id="PF14748">
    <property type="entry name" value="P5CR_dimer"/>
    <property type="match status" value="1"/>
</dbReference>
<comment type="catalytic activity">
    <reaction evidence="4">
        <text>L-proline + NAD(+) = (S)-1-pyrroline-5-carboxylate + NADH + 2 H(+)</text>
        <dbReference type="Rhea" id="RHEA:14105"/>
        <dbReference type="ChEBI" id="CHEBI:15378"/>
        <dbReference type="ChEBI" id="CHEBI:17388"/>
        <dbReference type="ChEBI" id="CHEBI:57540"/>
        <dbReference type="ChEBI" id="CHEBI:57945"/>
        <dbReference type="ChEBI" id="CHEBI:60039"/>
        <dbReference type="EC" id="1.5.1.2"/>
    </reaction>
</comment>
<dbReference type="GO" id="GO:0004735">
    <property type="term" value="F:pyrroline-5-carboxylate reductase activity"/>
    <property type="evidence" value="ECO:0007669"/>
    <property type="project" value="UniProtKB-EC"/>
</dbReference>
<dbReference type="PROSITE" id="PS00521">
    <property type="entry name" value="P5CR"/>
    <property type="match status" value="1"/>
</dbReference>
<comment type="pathway">
    <text evidence="4 6">Amino-acid biosynthesis; L-proline biosynthesis; L-proline from L-glutamate 5-semialdehyde: step 1/1.</text>
</comment>
<name>A0ABS6EKI9_9CLOT</name>
<keyword evidence="1 4" id="KW-0641">Proline biosynthesis</keyword>
<gene>
    <name evidence="4 9" type="primary">proC</name>
    <name evidence="9" type="ORF">KQI86_13320</name>
</gene>
<dbReference type="RefSeq" id="WP_216439871.1">
    <property type="nucleotide sequence ID" value="NZ_JAHLQF010000003.1"/>
</dbReference>
<comment type="catalytic activity">
    <reaction evidence="4 6">
        <text>L-proline + NADP(+) = (S)-1-pyrroline-5-carboxylate + NADPH + 2 H(+)</text>
        <dbReference type="Rhea" id="RHEA:14109"/>
        <dbReference type="ChEBI" id="CHEBI:15378"/>
        <dbReference type="ChEBI" id="CHEBI:17388"/>
        <dbReference type="ChEBI" id="CHEBI:57783"/>
        <dbReference type="ChEBI" id="CHEBI:58349"/>
        <dbReference type="ChEBI" id="CHEBI:60039"/>
        <dbReference type="EC" id="1.5.1.2"/>
    </reaction>
</comment>
<protein>
    <recommendedName>
        <fullName evidence="4 5">Pyrroline-5-carboxylate reductase</fullName>
        <shortName evidence="4">P5C reductase</shortName>
        <shortName evidence="4">P5CR</shortName>
        <ecNumber evidence="4 5">1.5.1.2</ecNumber>
    </recommendedName>
    <alternativeName>
        <fullName evidence="4">PCA reductase</fullName>
    </alternativeName>
</protein>
<dbReference type="InterPro" id="IPR000304">
    <property type="entry name" value="Pyrroline-COOH_reductase"/>
</dbReference>
<keyword evidence="2 4" id="KW-0521">NADP</keyword>
<comment type="caution">
    <text evidence="9">The sequence shown here is derived from an EMBL/GenBank/DDBJ whole genome shotgun (WGS) entry which is preliminary data.</text>
</comment>
<evidence type="ECO:0000313" key="9">
    <source>
        <dbReference type="EMBL" id="MBU5485317.1"/>
    </source>
</evidence>
<evidence type="ECO:0000256" key="2">
    <source>
        <dbReference type="ARBA" id="ARBA00022857"/>
    </source>
</evidence>
<dbReference type="HAMAP" id="MF_01925">
    <property type="entry name" value="P5C_reductase"/>
    <property type="match status" value="1"/>
</dbReference>
<keyword evidence="4 6" id="KW-0028">Amino-acid biosynthesis</keyword>
<reference evidence="9 10" key="1">
    <citation type="submission" date="2021-06" db="EMBL/GenBank/DDBJ databases">
        <authorList>
            <person name="Sun Q."/>
            <person name="Li D."/>
        </authorList>
    </citation>
    <scope>NUCLEOTIDE SEQUENCE [LARGE SCALE GENOMIC DNA]</scope>
    <source>
        <strain evidence="9 10">MSJ-11</strain>
    </source>
</reference>
<keyword evidence="10" id="KW-1185">Reference proteome</keyword>
<feature type="domain" description="Pyrroline-5-carboxylate reductase dimerisation" evidence="8">
    <location>
        <begin position="162"/>
        <end position="265"/>
    </location>
</feature>
<comment type="subcellular location">
    <subcellularLocation>
        <location evidence="4">Cytoplasm</location>
    </subcellularLocation>
</comment>
<dbReference type="Proteomes" id="UP000726170">
    <property type="component" value="Unassembled WGS sequence"/>
</dbReference>
<evidence type="ECO:0000256" key="3">
    <source>
        <dbReference type="ARBA" id="ARBA00023002"/>
    </source>
</evidence>
<evidence type="ECO:0000256" key="6">
    <source>
        <dbReference type="RuleBase" id="RU003903"/>
    </source>
</evidence>
<dbReference type="InterPro" id="IPR028939">
    <property type="entry name" value="P5C_Rdtase_cat_N"/>
</dbReference>
<evidence type="ECO:0000313" key="10">
    <source>
        <dbReference type="Proteomes" id="UP000726170"/>
    </source>
</evidence>
<comment type="similarity">
    <text evidence="4 6">Belongs to the pyrroline-5-carboxylate reductase family.</text>
</comment>
<dbReference type="Pfam" id="PF03807">
    <property type="entry name" value="F420_oxidored"/>
    <property type="match status" value="1"/>
</dbReference>
<proteinExistence type="inferred from homology"/>
<dbReference type="PANTHER" id="PTHR11645:SF0">
    <property type="entry name" value="PYRROLINE-5-CARBOXYLATE REDUCTASE 3"/>
    <property type="match status" value="1"/>
</dbReference>
<comment type="function">
    <text evidence="4">Catalyzes the reduction of 1-pyrroline-5-carboxylate (PCA) to L-proline.</text>
</comment>
<feature type="domain" description="Pyrroline-5-carboxylate reductase catalytic N-terminal" evidence="7">
    <location>
        <begin position="5"/>
        <end position="99"/>
    </location>
</feature>
<dbReference type="EC" id="1.5.1.2" evidence="4 5"/>
<evidence type="ECO:0000256" key="1">
    <source>
        <dbReference type="ARBA" id="ARBA00022650"/>
    </source>
</evidence>
<accession>A0ABS6EKI9</accession>
<evidence type="ECO:0000256" key="5">
    <source>
        <dbReference type="NCBIfam" id="TIGR00112"/>
    </source>
</evidence>
<dbReference type="EMBL" id="JAHLQF010000003">
    <property type="protein sequence ID" value="MBU5485317.1"/>
    <property type="molecule type" value="Genomic_DNA"/>
</dbReference>
<evidence type="ECO:0000259" key="8">
    <source>
        <dbReference type="Pfam" id="PF14748"/>
    </source>
</evidence>